<dbReference type="AlphaFoldDB" id="A0AAD7BEM8"/>
<name>A0AAD7BEM8_9AGAR</name>
<evidence type="ECO:0000256" key="1">
    <source>
        <dbReference type="SAM" id="SignalP"/>
    </source>
</evidence>
<sequence length="179" mass="20249">MNAPRSARRAAAHLVLRFVCVWNWNSMLGQPQIFGGGGGAAEGSTSRTADLQVVGRWPKAAHDEHMPGSECGINQRKMRRTGEIQEGAGYRRSQTTPNFETSEVDRDFGASMIQRAFEQIPGYEIRSTILTPRSQLYRTHLERRGILQLWNYCMRKLVGPCPDLAKVNSHVGRDPYRKY</sequence>
<dbReference type="Proteomes" id="UP001221142">
    <property type="component" value="Unassembled WGS sequence"/>
</dbReference>
<feature type="chain" id="PRO_5042041056" evidence="1">
    <location>
        <begin position="30"/>
        <end position="179"/>
    </location>
</feature>
<gene>
    <name evidence="2" type="ORF">FB45DRAFT_872147</name>
</gene>
<dbReference type="EMBL" id="JARKIF010000019">
    <property type="protein sequence ID" value="KAJ7618759.1"/>
    <property type="molecule type" value="Genomic_DNA"/>
</dbReference>
<accession>A0AAD7BEM8</accession>
<evidence type="ECO:0000313" key="3">
    <source>
        <dbReference type="Proteomes" id="UP001221142"/>
    </source>
</evidence>
<keyword evidence="3" id="KW-1185">Reference proteome</keyword>
<proteinExistence type="predicted"/>
<organism evidence="2 3">
    <name type="scientific">Roridomyces roridus</name>
    <dbReference type="NCBI Taxonomy" id="1738132"/>
    <lineage>
        <taxon>Eukaryota</taxon>
        <taxon>Fungi</taxon>
        <taxon>Dikarya</taxon>
        <taxon>Basidiomycota</taxon>
        <taxon>Agaricomycotina</taxon>
        <taxon>Agaricomycetes</taxon>
        <taxon>Agaricomycetidae</taxon>
        <taxon>Agaricales</taxon>
        <taxon>Marasmiineae</taxon>
        <taxon>Mycenaceae</taxon>
        <taxon>Roridomyces</taxon>
    </lineage>
</organism>
<protein>
    <submittedName>
        <fullName evidence="2">Uncharacterized protein</fullName>
    </submittedName>
</protein>
<feature type="signal peptide" evidence="1">
    <location>
        <begin position="1"/>
        <end position="29"/>
    </location>
</feature>
<reference evidence="2" key="1">
    <citation type="submission" date="2023-03" db="EMBL/GenBank/DDBJ databases">
        <title>Massive genome expansion in bonnet fungi (Mycena s.s.) driven by repeated elements and novel gene families across ecological guilds.</title>
        <authorList>
            <consortium name="Lawrence Berkeley National Laboratory"/>
            <person name="Harder C.B."/>
            <person name="Miyauchi S."/>
            <person name="Viragh M."/>
            <person name="Kuo A."/>
            <person name="Thoen E."/>
            <person name="Andreopoulos B."/>
            <person name="Lu D."/>
            <person name="Skrede I."/>
            <person name="Drula E."/>
            <person name="Henrissat B."/>
            <person name="Morin E."/>
            <person name="Kohler A."/>
            <person name="Barry K."/>
            <person name="LaButti K."/>
            <person name="Morin E."/>
            <person name="Salamov A."/>
            <person name="Lipzen A."/>
            <person name="Mereny Z."/>
            <person name="Hegedus B."/>
            <person name="Baldrian P."/>
            <person name="Stursova M."/>
            <person name="Weitz H."/>
            <person name="Taylor A."/>
            <person name="Grigoriev I.V."/>
            <person name="Nagy L.G."/>
            <person name="Martin F."/>
            <person name="Kauserud H."/>
        </authorList>
    </citation>
    <scope>NUCLEOTIDE SEQUENCE</scope>
    <source>
        <strain evidence="2">9284</strain>
    </source>
</reference>
<comment type="caution">
    <text evidence="2">The sequence shown here is derived from an EMBL/GenBank/DDBJ whole genome shotgun (WGS) entry which is preliminary data.</text>
</comment>
<evidence type="ECO:0000313" key="2">
    <source>
        <dbReference type="EMBL" id="KAJ7618759.1"/>
    </source>
</evidence>
<keyword evidence="1" id="KW-0732">Signal</keyword>